<dbReference type="PIRSF" id="PIRSF000097">
    <property type="entry name" value="AKR"/>
    <property type="match status" value="1"/>
</dbReference>
<evidence type="ECO:0000256" key="2">
    <source>
        <dbReference type="PIRSR" id="PIRSR000097-2"/>
    </source>
</evidence>
<dbReference type="PRINTS" id="PR00069">
    <property type="entry name" value="ALDKETRDTASE"/>
</dbReference>
<dbReference type="Pfam" id="PF00248">
    <property type="entry name" value="Aldo_ket_red"/>
    <property type="match status" value="1"/>
</dbReference>
<evidence type="ECO:0000313" key="5">
    <source>
        <dbReference type="EMBL" id="KJY51027.1"/>
    </source>
</evidence>
<dbReference type="EMBL" id="JXBZ01000002">
    <property type="protein sequence ID" value="KJY51027.1"/>
    <property type="molecule type" value="Genomic_DNA"/>
</dbReference>
<dbReference type="Proteomes" id="UP000033695">
    <property type="component" value="Unassembled WGS sequence"/>
</dbReference>
<comment type="caution">
    <text evidence="5">The sequence shown here is derived from an EMBL/GenBank/DDBJ whole genome shotgun (WGS) entry which is preliminary data.</text>
</comment>
<proteinExistence type="predicted"/>
<evidence type="ECO:0000259" key="4">
    <source>
        <dbReference type="Pfam" id="PF00248"/>
    </source>
</evidence>
<protein>
    <submittedName>
        <fullName evidence="5">Putative 2,5-didehydrogluconate reductase</fullName>
    </submittedName>
</protein>
<evidence type="ECO:0000313" key="6">
    <source>
        <dbReference type="Proteomes" id="UP000033695"/>
    </source>
</evidence>
<dbReference type="Gene3D" id="3.20.20.100">
    <property type="entry name" value="NADP-dependent oxidoreductase domain"/>
    <property type="match status" value="1"/>
</dbReference>
<dbReference type="InterPro" id="IPR023210">
    <property type="entry name" value="NADP_OxRdtase_dom"/>
</dbReference>
<dbReference type="RefSeq" id="WP_045921994.1">
    <property type="nucleotide sequence ID" value="NZ_JAAEDY010000004.1"/>
</dbReference>
<dbReference type="HOGENOM" id="CLU_023205_2_3_9"/>
<evidence type="ECO:0000256" key="1">
    <source>
        <dbReference type="PIRSR" id="PIRSR000097-1"/>
    </source>
</evidence>
<dbReference type="OrthoDB" id="9773828at2"/>
<organism evidence="5 6">
    <name type="scientific">Bombilactobacillus mellis</name>
    <dbReference type="NCBI Taxonomy" id="1218508"/>
    <lineage>
        <taxon>Bacteria</taxon>
        <taxon>Bacillati</taxon>
        <taxon>Bacillota</taxon>
        <taxon>Bacilli</taxon>
        <taxon>Lactobacillales</taxon>
        <taxon>Lactobacillaceae</taxon>
        <taxon>Bombilactobacillus</taxon>
    </lineage>
</organism>
<dbReference type="InterPro" id="IPR036812">
    <property type="entry name" value="NAD(P)_OxRdtase_dom_sf"/>
</dbReference>
<reference evidence="5 6" key="1">
    <citation type="submission" date="2014-12" db="EMBL/GenBank/DDBJ databases">
        <title>Comparative genomics of the lactic acid bacteria isolated from the honey bee gut.</title>
        <authorList>
            <person name="Ellegaard K.M."/>
            <person name="Tamarit D."/>
            <person name="Javelind E."/>
            <person name="Olofsson T."/>
            <person name="Andersson S.G."/>
            <person name="Vasquez A."/>
        </authorList>
    </citation>
    <scope>NUCLEOTIDE SEQUENCE [LARGE SCALE GENOMIC DNA]</scope>
    <source>
        <strain evidence="5 6">Hon2</strain>
    </source>
</reference>
<dbReference type="PANTHER" id="PTHR43638:SF3">
    <property type="entry name" value="ALDEHYDE REDUCTASE"/>
    <property type="match status" value="1"/>
</dbReference>
<keyword evidence="6" id="KW-1185">Reference proteome</keyword>
<feature type="domain" description="NADP-dependent oxidoreductase" evidence="4">
    <location>
        <begin position="14"/>
        <end position="270"/>
    </location>
</feature>
<feature type="binding site" evidence="2">
    <location>
        <position position="111"/>
    </location>
    <ligand>
        <name>substrate</name>
    </ligand>
</feature>
<feature type="site" description="Lowers pKa of active site Tyr" evidence="3">
    <location>
        <position position="78"/>
    </location>
</feature>
<dbReference type="STRING" id="1218508.JG29_00700"/>
<gene>
    <name evidence="5" type="ORF">JG29_00700</name>
</gene>
<dbReference type="CDD" id="cd19138">
    <property type="entry name" value="AKR_YeaE"/>
    <property type="match status" value="1"/>
</dbReference>
<dbReference type="AlphaFoldDB" id="A0A0F4KWN6"/>
<name>A0A0F4KWN6_9LACO</name>
<dbReference type="InterPro" id="IPR020471">
    <property type="entry name" value="AKR"/>
</dbReference>
<sequence>MKTITINHQELPALGIGTWEMGDDDNALDAEIASIRAGLDAGLKVIDTAEMYGNGRSEKLVGQAIKPYQRSNIFLISKVLPQNASAKRMRQSLTASLQRLQTDYLDLYLYHWRGSVSLQETVATLQDLQKEGKIRAWGVSNFDIGDMQELWQLSAGKNVAANEDLYNLETRGIEYSLLPWQNQHQIPLIAYSPLGRGPKMGSTMMQNPAVLQVAQQHHASAYQILLAWVINQPHVLAIPKSSSAQHLLDNAQALNIELTSADLKILEKAYPKPTQKEPLAIY</sequence>
<dbReference type="PANTHER" id="PTHR43638">
    <property type="entry name" value="OXIDOREDUCTASE, ALDO/KETO REDUCTASE FAMILY PROTEIN"/>
    <property type="match status" value="1"/>
</dbReference>
<evidence type="ECO:0000256" key="3">
    <source>
        <dbReference type="PIRSR" id="PIRSR000097-3"/>
    </source>
</evidence>
<dbReference type="GO" id="GO:0016491">
    <property type="term" value="F:oxidoreductase activity"/>
    <property type="evidence" value="ECO:0007669"/>
    <property type="project" value="InterPro"/>
</dbReference>
<accession>A0A0F4KWN6</accession>
<feature type="active site" description="Proton donor" evidence="1">
    <location>
        <position position="52"/>
    </location>
</feature>
<dbReference type="SUPFAM" id="SSF51430">
    <property type="entry name" value="NAD(P)-linked oxidoreductase"/>
    <property type="match status" value="1"/>
</dbReference>
<dbReference type="PATRIC" id="fig|1218508.4.peg.72"/>